<organism evidence="1 2">
    <name type="scientific">Microbispora hainanensis</name>
    <dbReference type="NCBI Taxonomy" id="568844"/>
    <lineage>
        <taxon>Bacteria</taxon>
        <taxon>Bacillati</taxon>
        <taxon>Actinomycetota</taxon>
        <taxon>Actinomycetes</taxon>
        <taxon>Streptosporangiales</taxon>
        <taxon>Streptosporangiaceae</taxon>
        <taxon>Microbispora</taxon>
    </lineage>
</organism>
<evidence type="ECO:0000313" key="1">
    <source>
        <dbReference type="EMBL" id="WUP75587.1"/>
    </source>
</evidence>
<dbReference type="Proteomes" id="UP001432011">
    <property type="component" value="Chromosome"/>
</dbReference>
<accession>A0ABZ1SVE4</accession>
<evidence type="ECO:0008006" key="3">
    <source>
        <dbReference type="Google" id="ProtNLM"/>
    </source>
</evidence>
<sequence>MTGDRFVRGARFGGHSGRPVIAASLLVALTGCGPGGSVTAAQAPSPPTASAAAASSSPVASPTVSVAVTPTAERAKGSLFGVYQGMAEIALTSYDYCKARFDRHANGRKRYTMPATLIISAPKGQGTTRDGNPFSFDIQIGKLGTAGSLWLISAVEFAPSKPGRSARVLTYWRITYADGTLSGRLVDTHQDEKKEINDFTGENPLVPCRPELGMINMLYAIAKGATMEGKLGNGKADLRIKASTRNGLFAFSLRLTV</sequence>
<proteinExistence type="predicted"/>
<dbReference type="RefSeq" id="WP_147942280.1">
    <property type="nucleotide sequence ID" value="NZ_CP108085.1"/>
</dbReference>
<dbReference type="EMBL" id="CP108085">
    <property type="protein sequence ID" value="WUP75587.1"/>
    <property type="molecule type" value="Genomic_DNA"/>
</dbReference>
<name>A0ABZ1SVE4_9ACTN</name>
<evidence type="ECO:0000313" key="2">
    <source>
        <dbReference type="Proteomes" id="UP001432011"/>
    </source>
</evidence>
<dbReference type="PROSITE" id="PS51257">
    <property type="entry name" value="PROKAR_LIPOPROTEIN"/>
    <property type="match status" value="1"/>
</dbReference>
<protein>
    <recommendedName>
        <fullName evidence="3">Lipoprotein</fullName>
    </recommendedName>
</protein>
<reference evidence="1" key="1">
    <citation type="submission" date="2022-10" db="EMBL/GenBank/DDBJ databases">
        <title>The complete genomes of actinobacterial strains from the NBC collection.</title>
        <authorList>
            <person name="Joergensen T.S."/>
            <person name="Alvarez Arevalo M."/>
            <person name="Sterndorff E.B."/>
            <person name="Faurdal D."/>
            <person name="Vuksanovic O."/>
            <person name="Mourched A.-S."/>
            <person name="Charusanti P."/>
            <person name="Shaw S."/>
            <person name="Blin K."/>
            <person name="Weber T."/>
        </authorList>
    </citation>
    <scope>NUCLEOTIDE SEQUENCE</scope>
    <source>
        <strain evidence="1">NBC_00254</strain>
    </source>
</reference>
<keyword evidence="2" id="KW-1185">Reference proteome</keyword>
<gene>
    <name evidence="1" type="ORF">OG913_00720</name>
</gene>